<protein>
    <recommendedName>
        <fullName evidence="3">C2H2-type domain-containing protein</fullName>
    </recommendedName>
</protein>
<evidence type="ECO:0000313" key="4">
    <source>
        <dbReference type="EMBL" id="CAC5417631.1"/>
    </source>
</evidence>
<gene>
    <name evidence="4" type="ORF">MCOR_50120</name>
</gene>
<keyword evidence="5" id="KW-1185">Reference proteome</keyword>
<dbReference type="SUPFAM" id="SSF57667">
    <property type="entry name" value="beta-beta-alpha zinc fingers"/>
    <property type="match status" value="1"/>
</dbReference>
<organism evidence="4 5">
    <name type="scientific">Mytilus coruscus</name>
    <name type="common">Sea mussel</name>
    <dbReference type="NCBI Taxonomy" id="42192"/>
    <lineage>
        <taxon>Eukaryota</taxon>
        <taxon>Metazoa</taxon>
        <taxon>Spiralia</taxon>
        <taxon>Lophotrochozoa</taxon>
        <taxon>Mollusca</taxon>
        <taxon>Bivalvia</taxon>
        <taxon>Autobranchia</taxon>
        <taxon>Pteriomorphia</taxon>
        <taxon>Mytilida</taxon>
        <taxon>Mytiloidea</taxon>
        <taxon>Mytilidae</taxon>
        <taxon>Mytilinae</taxon>
        <taxon>Mytilus</taxon>
    </lineage>
</organism>
<dbReference type="AlphaFoldDB" id="A0A6J8EEZ6"/>
<evidence type="ECO:0000256" key="1">
    <source>
        <dbReference type="SAM" id="Coils"/>
    </source>
</evidence>
<dbReference type="Proteomes" id="UP000507470">
    <property type="component" value="Unassembled WGS sequence"/>
</dbReference>
<proteinExistence type="predicted"/>
<evidence type="ECO:0000313" key="5">
    <source>
        <dbReference type="Proteomes" id="UP000507470"/>
    </source>
</evidence>
<feature type="coiled-coil region" evidence="1">
    <location>
        <begin position="177"/>
        <end position="205"/>
    </location>
</feature>
<feature type="domain" description="C2H2-type" evidence="3">
    <location>
        <begin position="239"/>
        <end position="260"/>
    </location>
</feature>
<evidence type="ECO:0000256" key="2">
    <source>
        <dbReference type="SAM" id="MobiDB-lite"/>
    </source>
</evidence>
<keyword evidence="1" id="KW-0175">Coiled coil</keyword>
<dbReference type="SMART" id="SM00355">
    <property type="entry name" value="ZnF_C2H2"/>
    <property type="match status" value="2"/>
</dbReference>
<dbReference type="EMBL" id="CACVKT020008784">
    <property type="protein sequence ID" value="CAC5417631.1"/>
    <property type="molecule type" value="Genomic_DNA"/>
</dbReference>
<dbReference type="OrthoDB" id="10580070at2759"/>
<evidence type="ECO:0000259" key="3">
    <source>
        <dbReference type="PROSITE" id="PS00028"/>
    </source>
</evidence>
<dbReference type="InterPro" id="IPR036236">
    <property type="entry name" value="Znf_C2H2_sf"/>
</dbReference>
<feature type="region of interest" description="Disordered" evidence="2">
    <location>
        <begin position="394"/>
        <end position="415"/>
    </location>
</feature>
<reference evidence="4 5" key="1">
    <citation type="submission" date="2020-06" db="EMBL/GenBank/DDBJ databases">
        <authorList>
            <person name="Li R."/>
            <person name="Bekaert M."/>
        </authorList>
    </citation>
    <scope>NUCLEOTIDE SEQUENCE [LARGE SCALE GENOMIC DNA]</scope>
    <source>
        <strain evidence="5">wild</strain>
    </source>
</reference>
<accession>A0A6J8EEZ6</accession>
<sequence>MKSKTRRIRKLEWKTLFVLTVNPLKCKDGESCSCLYKAISGIQVTDIEKDLASEILHSTSPLKQAVEGIVDLRNTYFAHVKENSLSDMQFKDALNRCENYMKTIAIACQSNIATVTEIIENVKEMSLDGRICDQLNTILLSQIVDKTDINKNFKRHDRNLHIIDEKNNRFLEVGQEIKEGNKQILENQEKLRQQNEQILAMLSREKWYEKLFNKVTCLFTSSLSVLDSGDESELYRFTCKKCRIDFTILEEFLKHKEKVHDKKPRQRVRTTITGADKVWESVVMDFSGRNTRSFDVENFEIENTRSGSLIFVAKISSAVVASKDKILEVIQAFLINLFQQCSLPNMSLKNIDIKVEVYESFSDEEDDNECDTYYCGRCGLEYKSLGSFLLHTESQGHKQNRKHPKETKSYTKPTDAQNAWLDAERLKSGE</sequence>
<dbReference type="InterPro" id="IPR013087">
    <property type="entry name" value="Znf_C2H2_type"/>
</dbReference>
<feature type="domain" description="C2H2-type" evidence="3">
    <location>
        <begin position="375"/>
        <end position="397"/>
    </location>
</feature>
<name>A0A6J8EEZ6_MYTCO</name>
<dbReference type="PROSITE" id="PS00028">
    <property type="entry name" value="ZINC_FINGER_C2H2_1"/>
    <property type="match status" value="2"/>
</dbReference>